<proteinExistence type="predicted"/>
<evidence type="ECO:0000313" key="1">
    <source>
        <dbReference type="EMBL" id="XCH45111.1"/>
    </source>
</evidence>
<dbReference type="InterPro" id="IPR021358">
    <property type="entry name" value="DUF2977"/>
</dbReference>
<accession>A0AAU8GUM9</accession>
<sequence length="115" mass="13299">MKYVNVKQDGYLGININNDTRVINGYVLSGGVGEQDIIIHESVLPYNFYDEFIVGKFKYYRETGEVIEDYNFIPPENDNMMVEEPETVSKEEFDNLKSQFDVMQKLLESLLGGKK</sequence>
<organism evidence="1">
    <name type="scientific">Mammaliicoccus phage MSShimriz1</name>
    <dbReference type="NCBI Taxonomy" id="3230127"/>
    <lineage>
        <taxon>Viruses</taxon>
    </lineage>
</organism>
<dbReference type="EMBL" id="PP931174">
    <property type="protein sequence ID" value="XCH45111.1"/>
    <property type="molecule type" value="Genomic_DNA"/>
</dbReference>
<reference evidence="1" key="1">
    <citation type="submission" date="2024-06" db="EMBL/GenBank/DDBJ databases">
        <authorList>
            <person name="Ashkenazi R."/>
            <person name="Lipszyc R.R."/>
            <person name="Braunstein R."/>
            <person name="Yerushalmy O."/>
            <person name="Alkalay-Oren S."/>
            <person name="Coppenhagn-Glazer S."/>
            <person name="Hazan R."/>
        </authorList>
    </citation>
    <scope>NUCLEOTIDE SEQUENCE</scope>
</reference>
<protein>
    <submittedName>
        <fullName evidence="1">Tail fiber protein</fullName>
    </submittedName>
</protein>
<dbReference type="Pfam" id="PF11192">
    <property type="entry name" value="DUF2977"/>
    <property type="match status" value="1"/>
</dbReference>
<name>A0AAU8GUM9_9VIRU</name>